<reference evidence="2 3" key="1">
    <citation type="submission" date="2018-06" db="EMBL/GenBank/DDBJ databases">
        <title>Flavobacterium tibetense sp. nov., isolated from a wetland YonghuCo on Tibetan Plateau.</title>
        <authorList>
            <person name="Xing P."/>
            <person name="Phurbu D."/>
            <person name="Lu H."/>
        </authorList>
    </citation>
    <scope>NUCLEOTIDE SEQUENCE [LARGE SCALE GENOMIC DNA]</scope>
    <source>
        <strain evidence="2 3">YH5</strain>
    </source>
</reference>
<dbReference type="Proteomes" id="UP000253319">
    <property type="component" value="Unassembled WGS sequence"/>
</dbReference>
<feature type="signal peptide" evidence="1">
    <location>
        <begin position="1"/>
        <end position="18"/>
    </location>
</feature>
<organism evidence="2 3">
    <name type="scientific">Flavobacterium tibetense</name>
    <dbReference type="NCBI Taxonomy" id="2233533"/>
    <lineage>
        <taxon>Bacteria</taxon>
        <taxon>Pseudomonadati</taxon>
        <taxon>Bacteroidota</taxon>
        <taxon>Flavobacteriia</taxon>
        <taxon>Flavobacteriales</taxon>
        <taxon>Flavobacteriaceae</taxon>
        <taxon>Flavobacterium</taxon>
    </lineage>
</organism>
<evidence type="ECO:0008006" key="4">
    <source>
        <dbReference type="Google" id="ProtNLM"/>
    </source>
</evidence>
<accession>A0A365P592</accession>
<comment type="caution">
    <text evidence="2">The sequence shown here is derived from an EMBL/GenBank/DDBJ whole genome shotgun (WGS) entry which is preliminary data.</text>
</comment>
<proteinExistence type="predicted"/>
<sequence>MKRTILLLLCATSFSTYGQVGIGTTAPQETLHLGANTSTIRIEGLDEINNPLNSGPTRLTPVFVTESGNFTLQPAGYTSGGTGYVLPLNFLADTPNFIPNNPLGLAAPFDRYGVVINSDLTNESTTGLIQTVTINVPTNSMVEVKYAISLYFSGTNLAVPPHSTFITDGKTRVIQSYFCVDIDSDGLSPAELAQMYGVKGQYYASDAGGTRGYPNMNSQGYVNLPAGSHTLYFFGVVNDPPNTFTSIGFGGANDYLKIRLFN</sequence>
<keyword evidence="3" id="KW-1185">Reference proteome</keyword>
<dbReference type="OrthoDB" id="1340656at2"/>
<gene>
    <name evidence="2" type="ORF">DPN68_00640</name>
</gene>
<protein>
    <recommendedName>
        <fullName evidence="4">DUF4397 domain-containing protein</fullName>
    </recommendedName>
</protein>
<feature type="chain" id="PRO_5016899681" description="DUF4397 domain-containing protein" evidence="1">
    <location>
        <begin position="19"/>
        <end position="262"/>
    </location>
</feature>
<dbReference type="EMBL" id="QLST01000001">
    <property type="protein sequence ID" value="RBA29771.1"/>
    <property type="molecule type" value="Genomic_DNA"/>
</dbReference>
<keyword evidence="1" id="KW-0732">Signal</keyword>
<evidence type="ECO:0000313" key="2">
    <source>
        <dbReference type="EMBL" id="RBA29771.1"/>
    </source>
</evidence>
<name>A0A365P592_9FLAO</name>
<evidence type="ECO:0000256" key="1">
    <source>
        <dbReference type="SAM" id="SignalP"/>
    </source>
</evidence>
<evidence type="ECO:0000313" key="3">
    <source>
        <dbReference type="Proteomes" id="UP000253319"/>
    </source>
</evidence>
<dbReference type="AlphaFoldDB" id="A0A365P592"/>
<dbReference type="RefSeq" id="WP_113987653.1">
    <property type="nucleotide sequence ID" value="NZ_QLST01000001.1"/>
</dbReference>